<dbReference type="CDD" id="cd00657">
    <property type="entry name" value="Ferritin_like"/>
    <property type="match status" value="1"/>
</dbReference>
<evidence type="ECO:0000313" key="2">
    <source>
        <dbReference type="Proteomes" id="UP000295807"/>
    </source>
</evidence>
<accession>A0A4R3KLS1</accession>
<protein>
    <submittedName>
        <fullName evidence="1">Ferritin-like protein</fullName>
    </submittedName>
</protein>
<evidence type="ECO:0000313" key="1">
    <source>
        <dbReference type="EMBL" id="TCS84942.1"/>
    </source>
</evidence>
<organism evidence="1 2">
    <name type="scientific">Anseongella ginsenosidimutans</name>
    <dbReference type="NCBI Taxonomy" id="496056"/>
    <lineage>
        <taxon>Bacteria</taxon>
        <taxon>Pseudomonadati</taxon>
        <taxon>Bacteroidota</taxon>
        <taxon>Sphingobacteriia</taxon>
        <taxon>Sphingobacteriales</taxon>
        <taxon>Sphingobacteriaceae</taxon>
        <taxon>Anseongella</taxon>
    </lineage>
</organism>
<dbReference type="AlphaFoldDB" id="A0A4R3KLS1"/>
<name>A0A4R3KLS1_9SPHI</name>
<dbReference type="EMBL" id="SMAD01000016">
    <property type="protein sequence ID" value="TCS84942.1"/>
    <property type="molecule type" value="Genomic_DNA"/>
</dbReference>
<dbReference type="InterPro" id="IPR009078">
    <property type="entry name" value="Ferritin-like_SF"/>
</dbReference>
<sequence length="238" mass="25337">MKHEDVQGVFQRYLNTPLNRKRFLTISALSGATLMLGTQGCQDDDVPMPPPGAIDVGEGDPGILNFAYALEQLEAAFYIKACTSFFSGATGEEKQMLTDIRDHEIAHRDLFKAALGQGAIPGLEFDFSAVNFTRRDSVLGTAKALEDTGVAAYNGAGRYIATKDYLILAGKIVSVEARHAAAIRYLLNPGSADFAGDDVVQASTGLDTSRTPNEGGSNSIVATANSFLVTKISATRLP</sequence>
<proteinExistence type="predicted"/>
<comment type="caution">
    <text evidence="1">The sequence shown here is derived from an EMBL/GenBank/DDBJ whole genome shotgun (WGS) entry which is preliminary data.</text>
</comment>
<dbReference type="Pfam" id="PF13668">
    <property type="entry name" value="Ferritin_2"/>
    <property type="match status" value="1"/>
</dbReference>
<dbReference type="SUPFAM" id="SSF47240">
    <property type="entry name" value="Ferritin-like"/>
    <property type="match status" value="1"/>
</dbReference>
<dbReference type="OrthoDB" id="954262at2"/>
<keyword evidence="2" id="KW-1185">Reference proteome</keyword>
<gene>
    <name evidence="1" type="ORF">EDD80_11634</name>
</gene>
<dbReference type="RefSeq" id="WP_132130546.1">
    <property type="nucleotide sequence ID" value="NZ_CP042432.1"/>
</dbReference>
<dbReference type="Proteomes" id="UP000295807">
    <property type="component" value="Unassembled WGS sequence"/>
</dbReference>
<reference evidence="1 2" key="1">
    <citation type="submission" date="2019-03" db="EMBL/GenBank/DDBJ databases">
        <title>Genomic Encyclopedia of Type Strains, Phase IV (KMG-IV): sequencing the most valuable type-strain genomes for metagenomic binning, comparative biology and taxonomic classification.</title>
        <authorList>
            <person name="Goeker M."/>
        </authorList>
    </citation>
    <scope>NUCLEOTIDE SEQUENCE [LARGE SCALE GENOMIC DNA]</scope>
    <source>
        <strain evidence="1 2">DSM 21100</strain>
    </source>
</reference>